<dbReference type="NCBIfam" id="TIGR01730">
    <property type="entry name" value="RND_mfp"/>
    <property type="match status" value="1"/>
</dbReference>
<evidence type="ECO:0000256" key="8">
    <source>
        <dbReference type="SAM" id="SignalP"/>
    </source>
</evidence>
<evidence type="ECO:0000259" key="9">
    <source>
        <dbReference type="Pfam" id="PF25893"/>
    </source>
</evidence>
<evidence type="ECO:0000256" key="6">
    <source>
        <dbReference type="ARBA" id="ARBA00058766"/>
    </source>
</evidence>
<accession>A0A1I7GWJ8</accession>
<dbReference type="AlphaFoldDB" id="A0A1I7GWJ8"/>
<feature type="coiled-coil region" evidence="7">
    <location>
        <begin position="118"/>
        <end position="176"/>
    </location>
</feature>
<dbReference type="EMBL" id="FPBZ01000006">
    <property type="protein sequence ID" value="SFU52827.1"/>
    <property type="molecule type" value="Genomic_DNA"/>
</dbReference>
<feature type="domain" description="CusB-like beta-barrel" evidence="10">
    <location>
        <begin position="228"/>
        <end position="304"/>
    </location>
</feature>
<keyword evidence="8" id="KW-0732">Signal</keyword>
<evidence type="ECO:0000256" key="3">
    <source>
        <dbReference type="ARBA" id="ARBA00022833"/>
    </source>
</evidence>
<evidence type="ECO:0000259" key="11">
    <source>
        <dbReference type="Pfam" id="PF25967"/>
    </source>
</evidence>
<dbReference type="GO" id="GO:0016020">
    <property type="term" value="C:membrane"/>
    <property type="evidence" value="ECO:0007669"/>
    <property type="project" value="InterPro"/>
</dbReference>
<evidence type="ECO:0000256" key="1">
    <source>
        <dbReference type="ARBA" id="ARBA00009477"/>
    </source>
</evidence>
<feature type="domain" description="CzcB-like barrel-sandwich hybrid" evidence="12">
    <location>
        <begin position="81"/>
        <end position="225"/>
    </location>
</feature>
<dbReference type="Proteomes" id="UP000182649">
    <property type="component" value="Unassembled WGS sequence"/>
</dbReference>
<dbReference type="InterPro" id="IPR058647">
    <property type="entry name" value="BSH_CzcB-like"/>
</dbReference>
<evidence type="ECO:0000256" key="7">
    <source>
        <dbReference type="SAM" id="Coils"/>
    </source>
</evidence>
<dbReference type="InterPro" id="IPR058627">
    <property type="entry name" value="MdtA-like_C"/>
</dbReference>
<dbReference type="FunFam" id="2.40.30.170:FF:000010">
    <property type="entry name" value="Efflux RND transporter periplasmic adaptor subunit"/>
    <property type="match status" value="1"/>
</dbReference>
<organism evidence="13 14">
    <name type="scientific">Nitrosospira multiformis</name>
    <dbReference type="NCBI Taxonomy" id="1231"/>
    <lineage>
        <taxon>Bacteria</taxon>
        <taxon>Pseudomonadati</taxon>
        <taxon>Pseudomonadota</taxon>
        <taxon>Betaproteobacteria</taxon>
        <taxon>Nitrosomonadales</taxon>
        <taxon>Nitrosomonadaceae</taxon>
        <taxon>Nitrosospira</taxon>
    </lineage>
</organism>
<dbReference type="GO" id="GO:0060003">
    <property type="term" value="P:copper ion export"/>
    <property type="evidence" value="ECO:0007669"/>
    <property type="project" value="TreeGrafter"/>
</dbReference>
<dbReference type="InterPro" id="IPR006143">
    <property type="entry name" value="RND_pump_MFP"/>
</dbReference>
<evidence type="ECO:0000313" key="14">
    <source>
        <dbReference type="Proteomes" id="UP000182649"/>
    </source>
</evidence>
<dbReference type="GO" id="GO:0046686">
    <property type="term" value="P:response to cadmium ion"/>
    <property type="evidence" value="ECO:0007669"/>
    <property type="project" value="UniProtKB-KW"/>
</dbReference>
<protein>
    <submittedName>
        <fullName evidence="13">Membrane fusion protein, cobalt-zinc-cadmium efflux system</fullName>
    </submittedName>
</protein>
<evidence type="ECO:0000256" key="4">
    <source>
        <dbReference type="ARBA" id="ARBA00023285"/>
    </source>
</evidence>
<proteinExistence type="inferred from homology"/>
<dbReference type="Gene3D" id="2.40.420.20">
    <property type="match status" value="1"/>
</dbReference>
<dbReference type="InterPro" id="IPR051909">
    <property type="entry name" value="MFP_Cation_Efflux"/>
</dbReference>
<dbReference type="Gene3D" id="1.10.287.470">
    <property type="entry name" value="Helix hairpin bin"/>
    <property type="match status" value="1"/>
</dbReference>
<dbReference type="GO" id="GO:0046914">
    <property type="term" value="F:transition metal ion binding"/>
    <property type="evidence" value="ECO:0007669"/>
    <property type="project" value="TreeGrafter"/>
</dbReference>
<dbReference type="Pfam" id="PF25954">
    <property type="entry name" value="Beta-barrel_RND_2"/>
    <property type="match status" value="1"/>
</dbReference>
<dbReference type="InterPro" id="IPR058648">
    <property type="entry name" value="HH_CzcB-like"/>
</dbReference>
<dbReference type="PANTHER" id="PTHR30097:SF4">
    <property type="entry name" value="SLR6042 PROTEIN"/>
    <property type="match status" value="1"/>
</dbReference>
<comment type="similarity">
    <text evidence="1">Belongs to the membrane fusion protein (MFP) (TC 8.A.1) family.</text>
</comment>
<keyword evidence="4" id="KW-0170">Cobalt</keyword>
<gene>
    <name evidence="13" type="ORF">SAMN05216417_10641</name>
</gene>
<feature type="chain" id="PRO_5010374867" evidence="8">
    <location>
        <begin position="23"/>
        <end position="386"/>
    </location>
</feature>
<evidence type="ECO:0000259" key="12">
    <source>
        <dbReference type="Pfam" id="PF25973"/>
    </source>
</evidence>
<name>A0A1I7GWJ8_9PROT</name>
<keyword evidence="2" id="KW-0813">Transport</keyword>
<keyword evidence="5" id="KW-0105">Cadmium resistance</keyword>
<dbReference type="Pfam" id="PF25967">
    <property type="entry name" value="RND-MFP_C"/>
    <property type="match status" value="1"/>
</dbReference>
<feature type="signal peptide" evidence="8">
    <location>
        <begin position="1"/>
        <end position="22"/>
    </location>
</feature>
<dbReference type="Pfam" id="PF25893">
    <property type="entry name" value="HH_CzcB"/>
    <property type="match status" value="1"/>
</dbReference>
<feature type="domain" description="Multidrug resistance protein MdtA-like C-terminal permuted SH3" evidence="11">
    <location>
        <begin position="310"/>
        <end position="368"/>
    </location>
</feature>
<comment type="function">
    <text evidence="6">CzcA and CzcB together would act in zinc efflux nearly as effectively as the complete czc efflux system (CzcABC). The CzcB protein is thought to funnel zinc cations to the CzcA transport protein.</text>
</comment>
<evidence type="ECO:0000256" key="5">
    <source>
        <dbReference type="ARBA" id="ARBA00043263"/>
    </source>
</evidence>
<dbReference type="InterPro" id="IPR058792">
    <property type="entry name" value="Beta-barrel_RND_2"/>
</dbReference>
<keyword evidence="7" id="KW-0175">Coiled coil</keyword>
<dbReference type="SUPFAM" id="SSF111369">
    <property type="entry name" value="HlyD-like secretion proteins"/>
    <property type="match status" value="1"/>
</dbReference>
<evidence type="ECO:0000313" key="13">
    <source>
        <dbReference type="EMBL" id="SFU52827.1"/>
    </source>
</evidence>
<evidence type="ECO:0000256" key="2">
    <source>
        <dbReference type="ARBA" id="ARBA00022448"/>
    </source>
</evidence>
<feature type="domain" description="CzcB-like alpha-helical hairpin" evidence="9">
    <location>
        <begin position="120"/>
        <end position="178"/>
    </location>
</feature>
<dbReference type="Gene3D" id="2.40.30.170">
    <property type="match status" value="1"/>
</dbReference>
<dbReference type="PROSITE" id="PS51257">
    <property type="entry name" value="PROKAR_LIPOPROTEIN"/>
    <property type="match status" value="1"/>
</dbReference>
<dbReference type="GO" id="GO:0015679">
    <property type="term" value="P:plasma membrane copper ion transport"/>
    <property type="evidence" value="ECO:0007669"/>
    <property type="project" value="TreeGrafter"/>
</dbReference>
<dbReference type="Pfam" id="PF25973">
    <property type="entry name" value="BSH_CzcB"/>
    <property type="match status" value="1"/>
</dbReference>
<dbReference type="RefSeq" id="WP_074974446.1">
    <property type="nucleotide sequence ID" value="NZ_FPBZ01000006.1"/>
</dbReference>
<dbReference type="FunFam" id="2.40.420.20:FF:000006">
    <property type="entry name" value="RND family efflux transporter MFP subunit"/>
    <property type="match status" value="1"/>
</dbReference>
<sequence>MNVKLRLIIQLSAGLLSLSLLACQQQNNGEPQHTVVLPPADEVRLRPKSPKRQYIEEAVIELVQRPLMDPVTGKITYDEIRTARVSSPIAGRVIGDIAPLGASVRKGDTLAVLDSPDLGEAQSAYAAAMADLNLAERNFQRVQELYDNGIAPRKEHEQAEDNLTRTRSEAERTRLKLANLGARPGRMDNRFSLRASIPGTVTERTINPGMEVRPDLAAPLFVISDLRQLWVQMDIFEKDIGQIHIGTKIVLKVPAYSGRNFNATVSYISQVVDESSRTVKVRCILPNEDGRLLPSMFAAIDVQSDPGDLAIVVPLTALFTENESDWVYVDIGDYHYRRRPVKVGLRLKDRAVILEGLKPGERLVVHGALLLRTEQDTEHQTGESPP</sequence>
<reference evidence="13 14" key="1">
    <citation type="submission" date="2016-10" db="EMBL/GenBank/DDBJ databases">
        <authorList>
            <person name="de Groot N.N."/>
        </authorList>
    </citation>
    <scope>NUCLEOTIDE SEQUENCE [LARGE SCALE GENOMIC DNA]</scope>
    <source>
        <strain evidence="13 14">Nl14</strain>
    </source>
</reference>
<keyword evidence="3" id="KW-0862">Zinc</keyword>
<dbReference type="GO" id="GO:0022857">
    <property type="term" value="F:transmembrane transporter activity"/>
    <property type="evidence" value="ECO:0007669"/>
    <property type="project" value="InterPro"/>
</dbReference>
<dbReference type="PANTHER" id="PTHR30097">
    <property type="entry name" value="CATION EFFLUX SYSTEM PROTEIN CUSB"/>
    <property type="match status" value="1"/>
</dbReference>
<evidence type="ECO:0000259" key="10">
    <source>
        <dbReference type="Pfam" id="PF25954"/>
    </source>
</evidence>
<dbReference type="GO" id="GO:0030288">
    <property type="term" value="C:outer membrane-bounded periplasmic space"/>
    <property type="evidence" value="ECO:0007669"/>
    <property type="project" value="TreeGrafter"/>
</dbReference>